<dbReference type="Proteomes" id="UP000429607">
    <property type="component" value="Unassembled WGS sequence"/>
</dbReference>
<dbReference type="EMBL" id="QXFV01003344">
    <property type="protein sequence ID" value="KAE8977612.1"/>
    <property type="molecule type" value="Genomic_DNA"/>
</dbReference>
<proteinExistence type="predicted"/>
<reference evidence="3 4" key="1">
    <citation type="submission" date="2018-09" db="EMBL/GenBank/DDBJ databases">
        <title>Genomic investigation of the strawberry pathogen Phytophthora fragariae indicates pathogenicity is determined by transcriptional variation in three key races.</title>
        <authorList>
            <person name="Adams T.M."/>
            <person name="Armitage A.D."/>
            <person name="Sobczyk M.K."/>
            <person name="Bates H.J."/>
            <person name="Dunwell J.M."/>
            <person name="Nellist C.F."/>
            <person name="Harrison R.J."/>
        </authorList>
    </citation>
    <scope>NUCLEOTIDE SEQUENCE [LARGE SCALE GENOMIC DNA]</scope>
    <source>
        <strain evidence="3 4">SCRP249</strain>
    </source>
</reference>
<comment type="caution">
    <text evidence="3">The sequence shown here is derived from an EMBL/GenBank/DDBJ whole genome shotgun (WGS) entry which is preliminary data.</text>
</comment>
<evidence type="ECO:0000256" key="1">
    <source>
        <dbReference type="SAM" id="MobiDB-lite"/>
    </source>
</evidence>
<name>A0A6A3I835_9STRA</name>
<organism evidence="3 4">
    <name type="scientific">Phytophthora rubi</name>
    <dbReference type="NCBI Taxonomy" id="129364"/>
    <lineage>
        <taxon>Eukaryota</taxon>
        <taxon>Sar</taxon>
        <taxon>Stramenopiles</taxon>
        <taxon>Oomycota</taxon>
        <taxon>Peronosporomycetes</taxon>
        <taxon>Peronosporales</taxon>
        <taxon>Peronosporaceae</taxon>
        <taxon>Phytophthora</taxon>
    </lineage>
</organism>
<dbReference type="PANTHER" id="PTHR47160:SF5">
    <property type="entry name" value="MULE TRANSPOSASE DOMAIN-CONTAINING PROTEIN"/>
    <property type="match status" value="1"/>
</dbReference>
<evidence type="ECO:0000313" key="4">
    <source>
        <dbReference type="Proteomes" id="UP000429607"/>
    </source>
</evidence>
<sequence>MSSSDESLSGSAGNIDSNFDEDFDFGFGDVYDVPPVLEDNVPTVLEAFSGGAGAGDSASASTVGRRTGRTNRWIGGYKYTRANDTRNKVSYRCSQYRSNCGGKCDFVKRLQRYTNFVPHTCGQRAGDDDDDTELPPTVTQDVTVQMKREVARKAITMTASRSAIWEAVRAKFYGARDQNLARTGLTREYVLRRVNRVRAEEFGGSVYGQIEVPPWSQVLSDDGIATDTNFLLFHYSYYEKTTKTRERLLGWGHPVLLNMLKQKKTSLFVDGTFRCVPPRFKQCIVFTTYDRATKGYYPCAFVLGTSKKYGVYFHAMRLVSTATDDSIDPEFVYCDFEAGMIRAVRDHFPSAAPIGCLFHFKQACRRKMKKYRISEAECKIAMKRGILDMLTVIPQPKVEKQGVAWVRSKIAEKCALAGLVYSTTKWEEFWGYFHRTWIVKFPPALWNVEPYTRDLVSRTNNPLERFNREMNAAFSGGHTNLPDFAAGVEKLARRYANLKADIELGRARQPTRPPIQLPRPVELPDVPEISSNNTNSRVANDESSDEGEPHFIRDDTRRVVVQRSDFSGLCNPDSLASVGNQ</sequence>
<feature type="compositionally biased region" description="Polar residues" evidence="1">
    <location>
        <begin position="529"/>
        <end position="538"/>
    </location>
</feature>
<dbReference type="Pfam" id="PF10551">
    <property type="entry name" value="MULE"/>
    <property type="match status" value="1"/>
</dbReference>
<feature type="region of interest" description="Disordered" evidence="1">
    <location>
        <begin position="507"/>
        <end position="556"/>
    </location>
</feature>
<feature type="domain" description="MULE transposase" evidence="2">
    <location>
        <begin position="267"/>
        <end position="362"/>
    </location>
</feature>
<protein>
    <recommendedName>
        <fullName evidence="2">MULE transposase domain-containing protein</fullName>
    </recommendedName>
</protein>
<gene>
    <name evidence="3" type="ORF">PR001_g25078</name>
</gene>
<feature type="compositionally biased region" description="Basic and acidic residues" evidence="1">
    <location>
        <begin position="547"/>
        <end position="556"/>
    </location>
</feature>
<dbReference type="InterPro" id="IPR018289">
    <property type="entry name" value="MULE_transposase_dom"/>
</dbReference>
<evidence type="ECO:0000313" key="3">
    <source>
        <dbReference type="EMBL" id="KAE8977612.1"/>
    </source>
</evidence>
<accession>A0A6A3I835</accession>
<evidence type="ECO:0000259" key="2">
    <source>
        <dbReference type="Pfam" id="PF10551"/>
    </source>
</evidence>
<dbReference type="PANTHER" id="PTHR47160">
    <property type="entry name" value="PUTATIVE-RELATED"/>
    <property type="match status" value="1"/>
</dbReference>
<dbReference type="AlphaFoldDB" id="A0A6A3I835"/>